<feature type="compositionally biased region" description="Polar residues" evidence="2">
    <location>
        <begin position="19"/>
        <end position="36"/>
    </location>
</feature>
<organism evidence="4">
    <name type="scientific">Noccaea caerulescens</name>
    <name type="common">Alpine penny-cress</name>
    <name type="synonym">Thlaspi caerulescens</name>
    <dbReference type="NCBI Taxonomy" id="107243"/>
    <lineage>
        <taxon>Eukaryota</taxon>
        <taxon>Viridiplantae</taxon>
        <taxon>Streptophyta</taxon>
        <taxon>Embryophyta</taxon>
        <taxon>Tracheophyta</taxon>
        <taxon>Spermatophyta</taxon>
        <taxon>Magnoliopsida</taxon>
        <taxon>eudicotyledons</taxon>
        <taxon>Gunneridae</taxon>
        <taxon>Pentapetalae</taxon>
        <taxon>rosids</taxon>
        <taxon>malvids</taxon>
        <taxon>Brassicales</taxon>
        <taxon>Brassicaceae</taxon>
        <taxon>Coluteocarpeae</taxon>
        <taxon>Noccaea</taxon>
    </lineage>
</organism>
<dbReference type="InterPro" id="IPR037848">
    <property type="entry name" value="GEM-like"/>
</dbReference>
<name>A0A1J3E321_NOCCA</name>
<feature type="compositionally biased region" description="Low complexity" evidence="2">
    <location>
        <begin position="66"/>
        <end position="76"/>
    </location>
</feature>
<comment type="similarity">
    <text evidence="1">Belongs to the GEM family.</text>
</comment>
<evidence type="ECO:0000259" key="3">
    <source>
        <dbReference type="SMART" id="SM00568"/>
    </source>
</evidence>
<feature type="region of interest" description="Disordered" evidence="2">
    <location>
        <begin position="1"/>
        <end position="129"/>
    </location>
</feature>
<dbReference type="SMART" id="SM00568">
    <property type="entry name" value="GRAM"/>
    <property type="match status" value="1"/>
</dbReference>
<evidence type="ECO:0000256" key="2">
    <source>
        <dbReference type="SAM" id="MobiDB-lite"/>
    </source>
</evidence>
<protein>
    <submittedName>
        <fullName evidence="4">GLABRA2 expression modulator</fullName>
    </submittedName>
</protein>
<feature type="compositionally biased region" description="Basic and acidic residues" evidence="2">
    <location>
        <begin position="1"/>
        <end position="10"/>
    </location>
</feature>
<evidence type="ECO:0000256" key="1">
    <source>
        <dbReference type="ARBA" id="ARBA00009414"/>
    </source>
</evidence>
<sequence length="317" mass="33861">MEQPKGESEVKIGVPVKDQNPNPSSVSVDPKATNQGPKGGEDASSEIALSDETLSQVEIETKGTDPAPAQSQAQPPIRTSSGSKKSVHWSPELVSGSQEPDQKAASSSPAGSNPYIARSPAETSDASLKETMESVKGALGRWGRKVAEAAKKTESLAGNTWQHLRTAPSFADAAMGRIAQSTKVLAEGGYEKIFRQTFETVPEEELLNSFACYLSTSAGPVMGVLYISSAKLAYCSDTPLSYKNGAQTEWSYYKVVIPLHQLKAVNPSTSIVNPAEKYIQVISVDNHEFWFMGFLNYEGAVTALQESLQAGGGLRSV</sequence>
<dbReference type="EMBL" id="GEVI01007680">
    <property type="protein sequence ID" value="JAU24640.1"/>
    <property type="molecule type" value="Transcribed_RNA"/>
</dbReference>
<dbReference type="AlphaFoldDB" id="A0A1J3E321"/>
<evidence type="ECO:0000313" key="4">
    <source>
        <dbReference type="EMBL" id="JAU24640.1"/>
    </source>
</evidence>
<dbReference type="InterPro" id="IPR011993">
    <property type="entry name" value="PH-like_dom_sf"/>
</dbReference>
<reference evidence="4" key="1">
    <citation type="submission" date="2016-07" db="EMBL/GenBank/DDBJ databases">
        <title>De novo transcriptome assembly of four accessions of the metal hyperaccumulator plant Noccaea caerulescens.</title>
        <authorList>
            <person name="Blande D."/>
            <person name="Halimaa P."/>
            <person name="Tervahauta A.I."/>
            <person name="Aarts M.G."/>
            <person name="Karenlampi S.O."/>
        </authorList>
    </citation>
    <scope>NUCLEOTIDE SEQUENCE</scope>
</reference>
<proteinExistence type="inferred from homology"/>
<dbReference type="FunFam" id="2.30.29.30:FF:000428">
    <property type="entry name" value="GEM-like protein 5"/>
    <property type="match status" value="1"/>
</dbReference>
<gene>
    <name evidence="4" type="ORF">GA_TR20470_c0_g1_i1_g.68136</name>
</gene>
<dbReference type="PANTHER" id="PTHR31969">
    <property type="entry name" value="GEM-LIKE PROTEIN 2"/>
    <property type="match status" value="1"/>
</dbReference>
<feature type="compositionally biased region" description="Polar residues" evidence="2">
    <location>
        <begin position="95"/>
        <end position="111"/>
    </location>
</feature>
<dbReference type="InterPro" id="IPR004182">
    <property type="entry name" value="GRAM"/>
</dbReference>
<dbReference type="CDD" id="cd13222">
    <property type="entry name" value="PH-GRAM_GEM"/>
    <property type="match status" value="1"/>
</dbReference>
<dbReference type="Gene3D" id="2.30.29.30">
    <property type="entry name" value="Pleckstrin-homology domain (PH domain)/Phosphotyrosine-binding domain (PTB)"/>
    <property type="match status" value="1"/>
</dbReference>
<feature type="domain" description="GRAM" evidence="3">
    <location>
        <begin position="192"/>
        <end position="269"/>
    </location>
</feature>
<dbReference type="Pfam" id="PF02893">
    <property type="entry name" value="GRAM"/>
    <property type="match status" value="1"/>
</dbReference>
<accession>A0A1J3E321</accession>